<accession>A0A1M2VD06</accession>
<evidence type="ECO:0000256" key="4">
    <source>
        <dbReference type="ARBA" id="ARBA00022525"/>
    </source>
</evidence>
<comment type="similarity">
    <text evidence="2 6">Belongs to the fungal hydrophobin family.</text>
</comment>
<evidence type="ECO:0000256" key="3">
    <source>
        <dbReference type="ARBA" id="ARBA00022512"/>
    </source>
</evidence>
<protein>
    <recommendedName>
        <fullName evidence="6">Hydrophobin</fullName>
    </recommendedName>
</protein>
<keyword evidence="3 6" id="KW-0134">Cell wall</keyword>
<dbReference type="GO" id="GO:0005199">
    <property type="term" value="F:structural constituent of cell wall"/>
    <property type="evidence" value="ECO:0007669"/>
    <property type="project" value="InterPro"/>
</dbReference>
<keyword evidence="4 6" id="KW-0964">Secreted</keyword>
<evidence type="ECO:0000256" key="6">
    <source>
        <dbReference type="RuleBase" id="RU365009"/>
    </source>
</evidence>
<sequence>MATVSLRCTIVPFITTCAKRLVISWRTKPAAAAILAGLGVVVQDVSALVGLGCSPISVVGVGGSNSHDTGKLVAVAMT</sequence>
<keyword evidence="5 6" id="KW-1015">Disulfide bond</keyword>
<reference evidence="7 8" key="1">
    <citation type="submission" date="2016-10" db="EMBL/GenBank/DDBJ databases">
        <title>Genome sequence of the basidiomycete white-rot fungus Trametes pubescens.</title>
        <authorList>
            <person name="Makela M.R."/>
            <person name="Granchi Z."/>
            <person name="Peng M."/>
            <person name="De Vries R.P."/>
            <person name="Grigoriev I."/>
            <person name="Riley R."/>
            <person name="Hilden K."/>
        </authorList>
    </citation>
    <scope>NUCLEOTIDE SEQUENCE [LARGE SCALE GENOMIC DNA]</scope>
    <source>
        <strain evidence="7 8">FBCC735</strain>
    </source>
</reference>
<evidence type="ECO:0000256" key="2">
    <source>
        <dbReference type="ARBA" id="ARBA00010446"/>
    </source>
</evidence>
<evidence type="ECO:0000256" key="1">
    <source>
        <dbReference type="ARBA" id="ARBA00004191"/>
    </source>
</evidence>
<dbReference type="CDD" id="cd23507">
    <property type="entry name" value="hydrophobin_I"/>
    <property type="match status" value="1"/>
</dbReference>
<dbReference type="Proteomes" id="UP000184267">
    <property type="component" value="Unassembled WGS sequence"/>
</dbReference>
<keyword evidence="8" id="KW-1185">Reference proteome</keyword>
<evidence type="ECO:0000313" key="7">
    <source>
        <dbReference type="EMBL" id="OJT05428.1"/>
    </source>
</evidence>
<evidence type="ECO:0000313" key="8">
    <source>
        <dbReference type="Proteomes" id="UP000184267"/>
    </source>
</evidence>
<keyword evidence="6" id="KW-0732">Signal</keyword>
<dbReference type="EMBL" id="MNAD01001462">
    <property type="protein sequence ID" value="OJT05428.1"/>
    <property type="molecule type" value="Genomic_DNA"/>
</dbReference>
<comment type="subcellular location">
    <subcellularLocation>
        <location evidence="1 6">Secreted</location>
        <location evidence="1 6">Cell wall</location>
    </subcellularLocation>
</comment>
<gene>
    <name evidence="7" type="ORF">TRAPUB_3744</name>
</gene>
<organism evidence="7 8">
    <name type="scientific">Trametes pubescens</name>
    <name type="common">White-rot fungus</name>
    <dbReference type="NCBI Taxonomy" id="154538"/>
    <lineage>
        <taxon>Eukaryota</taxon>
        <taxon>Fungi</taxon>
        <taxon>Dikarya</taxon>
        <taxon>Basidiomycota</taxon>
        <taxon>Agaricomycotina</taxon>
        <taxon>Agaricomycetes</taxon>
        <taxon>Polyporales</taxon>
        <taxon>Polyporaceae</taxon>
        <taxon>Trametes</taxon>
    </lineage>
</organism>
<dbReference type="Pfam" id="PF01185">
    <property type="entry name" value="Hydrophobin"/>
    <property type="match status" value="1"/>
</dbReference>
<dbReference type="GO" id="GO:0009277">
    <property type="term" value="C:fungal-type cell wall"/>
    <property type="evidence" value="ECO:0007669"/>
    <property type="project" value="InterPro"/>
</dbReference>
<comment type="caution">
    <text evidence="7">The sequence shown here is derived from an EMBL/GenBank/DDBJ whole genome shotgun (WGS) entry which is preliminary data.</text>
</comment>
<evidence type="ECO:0000256" key="5">
    <source>
        <dbReference type="ARBA" id="ARBA00023157"/>
    </source>
</evidence>
<dbReference type="InterPro" id="IPR001338">
    <property type="entry name" value="Class_I_Hydrophobin"/>
</dbReference>
<name>A0A1M2VD06_TRAPU</name>
<dbReference type="AlphaFoldDB" id="A0A1M2VD06"/>
<proteinExistence type="inferred from homology"/>